<name>A0A7D6ZX91_9NOCA</name>
<evidence type="ECO:0000313" key="1">
    <source>
        <dbReference type="EMBL" id="QLY30829.1"/>
    </source>
</evidence>
<dbReference type="RefSeq" id="WP_181582027.1">
    <property type="nucleotide sequence ID" value="NZ_CP059399.1"/>
</dbReference>
<gene>
    <name evidence="1" type="ORF">H0264_38095</name>
</gene>
<protein>
    <submittedName>
        <fullName evidence="1">Uncharacterized protein</fullName>
    </submittedName>
</protein>
<dbReference type="Proteomes" id="UP000515512">
    <property type="component" value="Chromosome"/>
</dbReference>
<dbReference type="EMBL" id="CP059399">
    <property type="protein sequence ID" value="QLY30829.1"/>
    <property type="molecule type" value="Genomic_DNA"/>
</dbReference>
<sequence length="347" mass="37090">MTIENNENTVVYADDVMITMRGVADSVGLPYTVNPFDIVDREALIELREGPAGPIGAEGDPAWPWVWQGDVADVTALTALNLTTADARKAWRVVAANAIYYWTGMEFIAFEDAFKAKGRRGAPNALTASAVAAAAGSAASARITGTAPGQHLELTIPRGETGDTGDAGAAGRIQDSADVLIDSTQPLGDDHILAWNAAAQKFRPVSNPRPHGPWVIGADQFLSAQDLKEPLKVIAVLTIPAQPAAWRPWVEGVAIISSEPTKCDVEVRIGGPDGEMVGYGWGHRVARMGYVTITPTFRDPMQPGSAQGIVPANQTITLYVVVRRTEGDGTYTVRDNYSYLQVRALPI</sequence>
<dbReference type="KEGG" id="nhu:H0264_38095"/>
<reference evidence="1 2" key="1">
    <citation type="submission" date="2020-07" db="EMBL/GenBank/DDBJ databases">
        <authorList>
            <person name="Zhuang K."/>
            <person name="Ran Y."/>
        </authorList>
    </citation>
    <scope>NUCLEOTIDE SEQUENCE [LARGE SCALE GENOMIC DNA]</scope>
    <source>
        <strain evidence="1 2">WCH-YHL-001</strain>
    </source>
</reference>
<accession>A0A7D6ZX91</accession>
<dbReference type="AlphaFoldDB" id="A0A7D6ZX91"/>
<keyword evidence="2" id="KW-1185">Reference proteome</keyword>
<proteinExistence type="predicted"/>
<evidence type="ECO:0000313" key="2">
    <source>
        <dbReference type="Proteomes" id="UP000515512"/>
    </source>
</evidence>
<organism evidence="1 2">
    <name type="scientific">Nocardia huaxiensis</name>
    <dbReference type="NCBI Taxonomy" id="2755382"/>
    <lineage>
        <taxon>Bacteria</taxon>
        <taxon>Bacillati</taxon>
        <taxon>Actinomycetota</taxon>
        <taxon>Actinomycetes</taxon>
        <taxon>Mycobacteriales</taxon>
        <taxon>Nocardiaceae</taxon>
        <taxon>Nocardia</taxon>
    </lineage>
</organism>